<feature type="compositionally biased region" description="Polar residues" evidence="1">
    <location>
        <begin position="132"/>
        <end position="142"/>
    </location>
</feature>
<accession>A0A6S7IS06</accession>
<dbReference type="InterPro" id="IPR048367">
    <property type="entry name" value="TNP-like_RNaseH_C"/>
</dbReference>
<dbReference type="EMBL" id="CACRXK020010973">
    <property type="protein sequence ID" value="CAB4020476.1"/>
    <property type="molecule type" value="Genomic_DNA"/>
</dbReference>
<protein>
    <submittedName>
        <fullName evidence="3">Transposable element P transposase</fullName>
    </submittedName>
</protein>
<name>A0A6S7IS06_PARCT</name>
<evidence type="ECO:0000313" key="3">
    <source>
        <dbReference type="EMBL" id="CAB4020476.1"/>
    </source>
</evidence>
<dbReference type="OrthoDB" id="6627680at2759"/>
<dbReference type="Proteomes" id="UP001152795">
    <property type="component" value="Unassembled WGS sequence"/>
</dbReference>
<evidence type="ECO:0000313" key="4">
    <source>
        <dbReference type="Proteomes" id="UP001152795"/>
    </source>
</evidence>
<feature type="region of interest" description="Disordered" evidence="1">
    <location>
        <begin position="126"/>
        <end position="145"/>
    </location>
</feature>
<organism evidence="3 4">
    <name type="scientific">Paramuricea clavata</name>
    <name type="common">Red gorgonian</name>
    <name type="synonym">Violescent sea-whip</name>
    <dbReference type="NCBI Taxonomy" id="317549"/>
    <lineage>
        <taxon>Eukaryota</taxon>
        <taxon>Metazoa</taxon>
        <taxon>Cnidaria</taxon>
        <taxon>Anthozoa</taxon>
        <taxon>Octocorallia</taxon>
        <taxon>Malacalcyonacea</taxon>
        <taxon>Plexauridae</taxon>
        <taxon>Paramuricea</taxon>
    </lineage>
</organism>
<reference evidence="3" key="1">
    <citation type="submission" date="2020-04" db="EMBL/GenBank/DDBJ databases">
        <authorList>
            <person name="Alioto T."/>
            <person name="Alioto T."/>
            <person name="Gomez Garrido J."/>
        </authorList>
    </citation>
    <scope>NUCLEOTIDE SEQUENCE</scope>
    <source>
        <strain evidence="3">A484AB</strain>
    </source>
</reference>
<dbReference type="PANTHER" id="PTHR47577:SF2">
    <property type="entry name" value="THAP DOMAIN CONTAINING 9"/>
    <property type="match status" value="1"/>
</dbReference>
<comment type="caution">
    <text evidence="3">The sequence shown here is derived from an EMBL/GenBank/DDBJ whole genome shotgun (WGS) entry which is preliminary data.</text>
</comment>
<evidence type="ECO:0000256" key="1">
    <source>
        <dbReference type="SAM" id="MobiDB-lite"/>
    </source>
</evidence>
<dbReference type="Pfam" id="PF21789">
    <property type="entry name" value="TNP-like_RNaseH_C"/>
    <property type="match status" value="1"/>
</dbReference>
<sequence>MTPTSPHGDFMQEMFDFIPTIKVINKENKDSTNLLKCLNALRVTLNGTLKLWSQLQKESVKFLLTRRLNQDPLENFFGSIRQQGGNADNPTPIQFCWAFRKLFYNHFLEQSSGNCAEDVDKILVQLHPPPRNNSSKENQPLAQDQPFVVDESDYRDLAIDPDQSNSGANAITYVAGYMITKCFQKHKCNTCVSNLVNDELDNGKKLFCYFKGYDSRKTFGGLTVPTDKFTQYITAVEEKIVQLFPTVIKKKGVAQDLLSQLPLFTVPCPDFPAPDDLKKELLLLHGQRLIQPIPITVKILTDSTDTDYSENIGEGSEIGKINYFTSNTLEKCKTILAARKEGNLKYKDTQLPEGVTKTHGFHIECYRRFIALSETKRKSLQNNMKDASSTPLTRSRIPTAIPTGSSGVFSKICIFCLKKVKKHKNSMQKLIAASTENFQENIKMYARWLNDQPMLLRIGNEDFVSKEIYYHGICRVSYQSRAEKTPFAIQEKKAHELEKPKPETCMLACFKRTTPQSIWGDLLPY</sequence>
<keyword evidence="4" id="KW-1185">Reference proteome</keyword>
<gene>
    <name evidence="3" type="ORF">PACLA_8A087223</name>
</gene>
<dbReference type="PANTHER" id="PTHR47577">
    <property type="entry name" value="THAP DOMAIN-CONTAINING PROTEIN 6"/>
    <property type="match status" value="1"/>
</dbReference>
<dbReference type="AlphaFoldDB" id="A0A6S7IS06"/>
<feature type="domain" description="Transposable element P transposase-like RNase H C-terminal" evidence="2">
    <location>
        <begin position="68"/>
        <end position="100"/>
    </location>
</feature>
<evidence type="ECO:0000259" key="2">
    <source>
        <dbReference type="Pfam" id="PF21789"/>
    </source>
</evidence>
<proteinExistence type="predicted"/>